<organism evidence="7 8">
    <name type="scientific">Spiroplasma culicicola AES-1</name>
    <dbReference type="NCBI Taxonomy" id="1276246"/>
    <lineage>
        <taxon>Bacteria</taxon>
        <taxon>Bacillati</taxon>
        <taxon>Mycoplasmatota</taxon>
        <taxon>Mollicutes</taxon>
        <taxon>Entomoplasmatales</taxon>
        <taxon>Spiroplasmataceae</taxon>
        <taxon>Spiroplasma</taxon>
    </lineage>
</organism>
<comment type="function">
    <text evidence="5">Endoribonuclease that initiates mRNA decay.</text>
</comment>
<evidence type="ECO:0000256" key="1">
    <source>
        <dbReference type="ARBA" id="ARBA00022722"/>
    </source>
</evidence>
<dbReference type="GO" id="GO:0005886">
    <property type="term" value="C:plasma membrane"/>
    <property type="evidence" value="ECO:0007669"/>
    <property type="project" value="UniProtKB-SubCell"/>
</dbReference>
<dbReference type="HAMAP" id="MF_00335">
    <property type="entry name" value="RNase_Y"/>
    <property type="match status" value="1"/>
</dbReference>
<comment type="subcellular location">
    <subcellularLocation>
        <location evidence="5">Cell membrane</location>
        <topology evidence="5">Single-pass membrane protein</topology>
    </subcellularLocation>
</comment>
<dbReference type="RefSeq" id="WP_025362911.1">
    <property type="nucleotide sequence ID" value="NZ_CP006681.1"/>
</dbReference>
<feature type="domain" description="HD" evidence="6">
    <location>
        <begin position="325"/>
        <end position="418"/>
    </location>
</feature>
<dbReference type="AlphaFoldDB" id="W6A721"/>
<comment type="similarity">
    <text evidence="5">Belongs to the RNase Y family.</text>
</comment>
<keyword evidence="4 5" id="KW-0694">RNA-binding</keyword>
<reference evidence="7 8" key="1">
    <citation type="journal article" date="2014" name="Genome Biol. Evol.">
        <title>Molecular evolution of the substrate utilization strategies and putative virulence factors in mosquito-associated Spiroplasma species.</title>
        <authorList>
            <person name="Chang T.H."/>
            <person name="Lo W.S."/>
            <person name="Ku C."/>
            <person name="Chen L.L."/>
            <person name="Kuo C.H."/>
        </authorList>
    </citation>
    <scope>NUCLEOTIDE SEQUENCE [LARGE SCALE GENOMIC DNA]</scope>
    <source>
        <strain evidence="7">AES-1</strain>
    </source>
</reference>
<dbReference type="EMBL" id="CP006681">
    <property type="protein sequence ID" value="AHI52670.1"/>
    <property type="molecule type" value="Genomic_DNA"/>
</dbReference>
<dbReference type="EC" id="3.1.-.-" evidence="5"/>
<evidence type="ECO:0000313" key="7">
    <source>
        <dbReference type="EMBL" id="AHI52670.1"/>
    </source>
</evidence>
<dbReference type="CDD" id="cd00077">
    <property type="entry name" value="HDc"/>
    <property type="match status" value="1"/>
</dbReference>
<dbReference type="PROSITE" id="PS50084">
    <property type="entry name" value="KH_TYPE_1"/>
    <property type="match status" value="1"/>
</dbReference>
<keyword evidence="1 5" id="KW-0540">Nuclease</keyword>
<sequence>MKTIGNEPLLIGLSILAVIVVILSAILLYLLVARHPKYVLKKAKDEAKKIKMQAVAEAKVTSSELKNEMLTEMNIKKQEFEKELEIFAFKRKKFKEDLEILNNKEIKNFELEAKNKRIKDKLSIKMNELLGLLENVSNMSIDQAKEKLIEYSEKTYLDELNKELKQKEEKIKSEAQEVVNQILVNAMEKSHVQITNEKNTSIFIIEDESLKGKIIGREGRNVKAFQQYGGVDIIIDDIPNRILISSFNPIRREIAYNTLKVLLDSGRIQPAAIEETLILEEEKIQETFKRTGLETVKNLDLYDLPDEIVENLGKLKCRYSYGQNVLQHSIEVAKISASIARELNMDEKIALKAGLLHDIGKAMDFEQDGSHIQLGVLLLRKYKIDEIIVNAVEAHHNDVAKKTIYAEIVAIADASSAARPGARNNNSEEFYLRMKEIENDCNAIKGVEKTYVLQSGRNIRVIVNPLEINEYDLKDVLYKIKSTIAEKNCTPGEIKITVIYEKRESTTI</sequence>
<evidence type="ECO:0000256" key="2">
    <source>
        <dbReference type="ARBA" id="ARBA00022759"/>
    </source>
</evidence>
<dbReference type="STRING" id="1276246.SCULI_v1c03290"/>
<dbReference type="SUPFAM" id="SSF109604">
    <property type="entry name" value="HD-domain/PDEase-like"/>
    <property type="match status" value="1"/>
</dbReference>
<dbReference type="GO" id="GO:0004521">
    <property type="term" value="F:RNA endonuclease activity"/>
    <property type="evidence" value="ECO:0007669"/>
    <property type="project" value="UniProtKB-UniRule"/>
</dbReference>
<evidence type="ECO:0000256" key="3">
    <source>
        <dbReference type="ARBA" id="ARBA00022801"/>
    </source>
</evidence>
<dbReference type="PANTHER" id="PTHR33525:SF3">
    <property type="entry name" value="RIBONUCLEASE Y"/>
    <property type="match status" value="1"/>
</dbReference>
<keyword evidence="3 5" id="KW-0378">Hydrolase</keyword>
<protein>
    <recommendedName>
        <fullName evidence="5">Ribonuclease Y</fullName>
        <shortName evidence="5">RNase Y</shortName>
        <ecNumber evidence="5">3.1.-.-</ecNumber>
    </recommendedName>
</protein>
<dbReference type="Pfam" id="PF01966">
    <property type="entry name" value="HD"/>
    <property type="match status" value="1"/>
</dbReference>
<dbReference type="InterPro" id="IPR052340">
    <property type="entry name" value="RNase_Y/CdgJ"/>
</dbReference>
<dbReference type="eggNOG" id="COG1418">
    <property type="taxonomic scope" value="Bacteria"/>
</dbReference>
<evidence type="ECO:0000313" key="8">
    <source>
        <dbReference type="Proteomes" id="UP000019267"/>
    </source>
</evidence>
<accession>W6A721</accession>
<keyword evidence="8" id="KW-1185">Reference proteome</keyword>
<dbReference type="PATRIC" id="fig|1276246.3.peg.328"/>
<dbReference type="GO" id="GO:0003723">
    <property type="term" value="F:RNA binding"/>
    <property type="evidence" value="ECO:0007669"/>
    <property type="project" value="UniProtKB-UniRule"/>
</dbReference>
<dbReference type="KEGG" id="scq:SCULI_v1c03290"/>
<dbReference type="OrthoDB" id="9803205at2"/>
<dbReference type="InterPro" id="IPR006674">
    <property type="entry name" value="HD_domain"/>
</dbReference>
<keyword evidence="5" id="KW-0812">Transmembrane</keyword>
<evidence type="ECO:0000256" key="4">
    <source>
        <dbReference type="ARBA" id="ARBA00022884"/>
    </source>
</evidence>
<dbReference type="SUPFAM" id="SSF54791">
    <property type="entry name" value="Eukaryotic type KH-domain (KH-domain type I)"/>
    <property type="match status" value="1"/>
</dbReference>
<dbReference type="GO" id="GO:0006402">
    <property type="term" value="P:mRNA catabolic process"/>
    <property type="evidence" value="ECO:0007669"/>
    <property type="project" value="UniProtKB-UniRule"/>
</dbReference>
<dbReference type="PANTHER" id="PTHR33525">
    <property type="match status" value="1"/>
</dbReference>
<evidence type="ECO:0000256" key="5">
    <source>
        <dbReference type="HAMAP-Rule" id="MF_00335"/>
    </source>
</evidence>
<dbReference type="InterPro" id="IPR003607">
    <property type="entry name" value="HD/PDEase_dom"/>
</dbReference>
<dbReference type="CDD" id="cd22431">
    <property type="entry name" value="KH-I_RNaseY"/>
    <property type="match status" value="1"/>
</dbReference>
<keyword evidence="5" id="KW-1003">Cell membrane</keyword>
<evidence type="ECO:0000259" key="6">
    <source>
        <dbReference type="PROSITE" id="PS51831"/>
    </source>
</evidence>
<keyword evidence="2 5" id="KW-0255">Endonuclease</keyword>
<name>W6A721_9MOLU</name>
<dbReference type="NCBIfam" id="TIGR00277">
    <property type="entry name" value="HDIG"/>
    <property type="match status" value="1"/>
</dbReference>
<keyword evidence="5" id="KW-0472">Membrane</keyword>
<gene>
    <name evidence="5" type="primary">rny</name>
    <name evidence="7" type="ORF">SCULI_v1c03290</name>
</gene>
<dbReference type="Proteomes" id="UP000019267">
    <property type="component" value="Chromosome"/>
</dbReference>
<dbReference type="InterPro" id="IPR006675">
    <property type="entry name" value="HDIG_dom"/>
</dbReference>
<dbReference type="PROSITE" id="PS51831">
    <property type="entry name" value="HD"/>
    <property type="match status" value="1"/>
</dbReference>
<dbReference type="InterPro" id="IPR017705">
    <property type="entry name" value="Ribonuclease_Y"/>
</dbReference>
<dbReference type="GO" id="GO:0016787">
    <property type="term" value="F:hydrolase activity"/>
    <property type="evidence" value="ECO:0007669"/>
    <property type="project" value="UniProtKB-KW"/>
</dbReference>
<dbReference type="Gene3D" id="1.10.3210.10">
    <property type="entry name" value="Hypothetical protein af1432"/>
    <property type="match status" value="1"/>
</dbReference>
<feature type="transmembrane region" description="Helical" evidence="5">
    <location>
        <begin position="12"/>
        <end position="32"/>
    </location>
</feature>
<dbReference type="InterPro" id="IPR036612">
    <property type="entry name" value="KH_dom_type_1_sf"/>
</dbReference>
<proteinExistence type="inferred from homology"/>
<dbReference type="HOGENOM" id="CLU_028328_1_0_14"/>
<keyword evidence="5" id="KW-1133">Transmembrane helix</keyword>
<dbReference type="SMART" id="SM00471">
    <property type="entry name" value="HDc"/>
    <property type="match status" value="1"/>
</dbReference>